<feature type="repeat" description="TPR" evidence="3">
    <location>
        <begin position="97"/>
        <end position="130"/>
    </location>
</feature>
<dbReference type="InterPro" id="IPR051685">
    <property type="entry name" value="Ycf3/AcsC/BcsC/TPR_MFPF"/>
</dbReference>
<proteinExistence type="predicted"/>
<evidence type="ECO:0000256" key="5">
    <source>
        <dbReference type="SAM" id="SignalP"/>
    </source>
</evidence>
<dbReference type="PANTHER" id="PTHR44943">
    <property type="entry name" value="CELLULOSE SYNTHASE OPERON PROTEIN C"/>
    <property type="match status" value="1"/>
</dbReference>
<dbReference type="SUPFAM" id="SSF54427">
    <property type="entry name" value="NTF2-like"/>
    <property type="match status" value="1"/>
</dbReference>
<sequence>MAMSALHTTIFLGLCMLALIGSPAKAANDAADLGNVRSLAETGKYQEAMKQVDNYLKENPGDAEARFLKGIMLSDQKRFDEAIEVFIALTEDYPQLPEPYNNLAVLYASRGNYRKARDSLLIAIKTHPSYATAHENLGDIYAMMATEAYNKALELDKENQSAKVKLGMIRELFPEQATASGDSSGRRAIPESSGPVIAGREKPDITMATTAPTASSRSPSPPMPEDVKRDVLAALNAWAEAWSNKDVSGYLAAYAPTFVPSNGKSLSAWKRQRRSRILAPAYIDIVITEPHVVMLDNDRARISFTQKYRSNTYQDVVRKIIDLAPIAGKWRFIREETK</sequence>
<keyword evidence="5" id="KW-0732">Signal</keyword>
<dbReference type="Pfam" id="PF13432">
    <property type="entry name" value="TPR_16"/>
    <property type="match status" value="2"/>
</dbReference>
<feature type="chain" id="PRO_5019144318" evidence="5">
    <location>
        <begin position="27"/>
        <end position="338"/>
    </location>
</feature>
<dbReference type="Pfam" id="PF24125">
    <property type="entry name" value="Cds6_C"/>
    <property type="match status" value="1"/>
</dbReference>
<dbReference type="SUPFAM" id="SSF48452">
    <property type="entry name" value="TPR-like"/>
    <property type="match status" value="1"/>
</dbReference>
<name>A0A450SHA0_9GAMM</name>
<dbReference type="Gene3D" id="3.10.450.50">
    <property type="match status" value="1"/>
</dbReference>
<dbReference type="InterPro" id="IPR032710">
    <property type="entry name" value="NTF2-like_dom_sf"/>
</dbReference>
<dbReference type="PROSITE" id="PS50005">
    <property type="entry name" value="TPR"/>
    <property type="match status" value="1"/>
</dbReference>
<feature type="region of interest" description="Disordered" evidence="4">
    <location>
        <begin position="177"/>
        <end position="204"/>
    </location>
</feature>
<evidence type="ECO:0000256" key="1">
    <source>
        <dbReference type="ARBA" id="ARBA00022737"/>
    </source>
</evidence>
<keyword evidence="2 3" id="KW-0802">TPR repeat</keyword>
<protein>
    <submittedName>
        <fullName evidence="7">Tetratricopeptide repeat-containing protein</fullName>
    </submittedName>
</protein>
<reference evidence="7" key="1">
    <citation type="submission" date="2019-02" db="EMBL/GenBank/DDBJ databases">
        <authorList>
            <person name="Gruber-Vodicka R. H."/>
            <person name="Seah K. B. B."/>
        </authorList>
    </citation>
    <scope>NUCLEOTIDE SEQUENCE</scope>
    <source>
        <strain evidence="7">BECK_DK161</strain>
    </source>
</reference>
<keyword evidence="1" id="KW-0677">Repeat</keyword>
<accession>A0A450SHA0</accession>
<dbReference type="PANTHER" id="PTHR44943:SF8">
    <property type="entry name" value="TPR REPEAT-CONTAINING PROTEIN MJ0263"/>
    <property type="match status" value="1"/>
</dbReference>
<evidence type="ECO:0000313" key="7">
    <source>
        <dbReference type="EMBL" id="VFJ52481.1"/>
    </source>
</evidence>
<dbReference type="InterPro" id="IPR011990">
    <property type="entry name" value="TPR-like_helical_dom_sf"/>
</dbReference>
<dbReference type="Gene3D" id="1.25.40.10">
    <property type="entry name" value="Tetratricopeptide repeat domain"/>
    <property type="match status" value="1"/>
</dbReference>
<feature type="signal peptide" evidence="5">
    <location>
        <begin position="1"/>
        <end position="26"/>
    </location>
</feature>
<dbReference type="InterPro" id="IPR056203">
    <property type="entry name" value="Cds6_C"/>
</dbReference>
<gene>
    <name evidence="7" type="ORF">BECKDK2373C_GA0170839_103625</name>
</gene>
<dbReference type="EMBL" id="CAADEY010000036">
    <property type="protein sequence ID" value="VFJ52481.1"/>
    <property type="molecule type" value="Genomic_DNA"/>
</dbReference>
<dbReference type="AlphaFoldDB" id="A0A450SHA0"/>
<dbReference type="SMART" id="SM00028">
    <property type="entry name" value="TPR"/>
    <property type="match status" value="3"/>
</dbReference>
<dbReference type="InterPro" id="IPR019734">
    <property type="entry name" value="TPR_rpt"/>
</dbReference>
<feature type="domain" description="Cds6 C-terminal" evidence="6">
    <location>
        <begin position="231"/>
        <end position="336"/>
    </location>
</feature>
<evidence type="ECO:0000256" key="2">
    <source>
        <dbReference type="ARBA" id="ARBA00022803"/>
    </source>
</evidence>
<evidence type="ECO:0000256" key="4">
    <source>
        <dbReference type="SAM" id="MobiDB-lite"/>
    </source>
</evidence>
<organism evidence="7">
    <name type="scientific">Candidatus Kentrum sp. DK</name>
    <dbReference type="NCBI Taxonomy" id="2126562"/>
    <lineage>
        <taxon>Bacteria</taxon>
        <taxon>Pseudomonadati</taxon>
        <taxon>Pseudomonadota</taxon>
        <taxon>Gammaproteobacteria</taxon>
        <taxon>Candidatus Kentrum</taxon>
    </lineage>
</organism>
<evidence type="ECO:0000256" key="3">
    <source>
        <dbReference type="PROSITE-ProRule" id="PRU00339"/>
    </source>
</evidence>
<evidence type="ECO:0000259" key="6">
    <source>
        <dbReference type="Pfam" id="PF24125"/>
    </source>
</evidence>